<proteinExistence type="predicted"/>
<dbReference type="OrthoDB" id="9816557at2"/>
<evidence type="ECO:0000313" key="4">
    <source>
        <dbReference type="EMBL" id="THE09115.1"/>
    </source>
</evidence>
<protein>
    <submittedName>
        <fullName evidence="4">MBL fold metallo-hydrolase</fullName>
    </submittedName>
</protein>
<dbReference type="InterPro" id="IPR001119">
    <property type="entry name" value="SLH_dom"/>
</dbReference>
<dbReference type="InterPro" id="IPR001279">
    <property type="entry name" value="Metallo-B-lactamas"/>
</dbReference>
<dbReference type="InterPro" id="IPR050855">
    <property type="entry name" value="NDM-1-like"/>
</dbReference>
<evidence type="ECO:0000256" key="1">
    <source>
        <dbReference type="ARBA" id="ARBA00022729"/>
    </source>
</evidence>
<dbReference type="InterPro" id="IPR036866">
    <property type="entry name" value="RibonucZ/Hydroxyglut_hydro"/>
</dbReference>
<comment type="caution">
    <text evidence="4">The sequence shown here is derived from an EMBL/GenBank/DDBJ whole genome shotgun (WGS) entry which is preliminary data.</text>
</comment>
<name>A0A4S3PJK6_9BACI</name>
<dbReference type="AlphaFoldDB" id="A0A4S3PJK6"/>
<dbReference type="SUPFAM" id="SSF56281">
    <property type="entry name" value="Metallo-hydrolase/oxidoreductase"/>
    <property type="match status" value="1"/>
</dbReference>
<accession>A0A4S3PJK6</accession>
<dbReference type="Pfam" id="PF00395">
    <property type="entry name" value="SLH"/>
    <property type="match status" value="2"/>
</dbReference>
<dbReference type="InterPro" id="IPR025883">
    <property type="entry name" value="Cadherin-like_domain"/>
</dbReference>
<keyword evidence="5" id="KW-1185">Reference proteome</keyword>
<organism evidence="4 5">
    <name type="scientific">Bacillus timonensis</name>
    <dbReference type="NCBI Taxonomy" id="1033734"/>
    <lineage>
        <taxon>Bacteria</taxon>
        <taxon>Bacillati</taxon>
        <taxon>Bacillota</taxon>
        <taxon>Bacilli</taxon>
        <taxon>Bacillales</taxon>
        <taxon>Bacillaceae</taxon>
        <taxon>Bacillus</taxon>
    </lineage>
</organism>
<dbReference type="PANTHER" id="PTHR42951">
    <property type="entry name" value="METALLO-BETA-LACTAMASE DOMAIN-CONTAINING"/>
    <property type="match status" value="1"/>
</dbReference>
<feature type="domain" description="SLH" evidence="3">
    <location>
        <begin position="70"/>
        <end position="133"/>
    </location>
</feature>
<dbReference type="PANTHER" id="PTHR42951:SF22">
    <property type="entry name" value="METALLO BETA-LACTAMASE SUPERFAMILY LIPOPROTEIN"/>
    <property type="match status" value="1"/>
</dbReference>
<keyword evidence="1 2" id="KW-0732">Signal</keyword>
<feature type="signal peptide" evidence="2">
    <location>
        <begin position="1"/>
        <end position="27"/>
    </location>
</feature>
<dbReference type="Pfam" id="PF13290">
    <property type="entry name" value="CHB_HEX_C_1"/>
    <property type="match status" value="1"/>
</dbReference>
<dbReference type="RefSeq" id="WP_136381967.1">
    <property type="nucleotide sequence ID" value="NZ_SLUB01000105.1"/>
</dbReference>
<evidence type="ECO:0000256" key="2">
    <source>
        <dbReference type="SAM" id="SignalP"/>
    </source>
</evidence>
<dbReference type="PROSITE" id="PS51272">
    <property type="entry name" value="SLH"/>
    <property type="match status" value="1"/>
</dbReference>
<dbReference type="Proteomes" id="UP000306477">
    <property type="component" value="Unassembled WGS sequence"/>
</dbReference>
<feature type="chain" id="PRO_5020493228" evidence="2">
    <location>
        <begin position="28"/>
        <end position="698"/>
    </location>
</feature>
<keyword evidence="4" id="KW-0378">Hydrolase</keyword>
<sequence>MLRNFKKSKLFLMLMIVVMLFPSTLYASTQGENKKVLKGDLISKAEFIAKISSYFAWPHPSDYNDIWKAPLKKFNDVKTTDKYGKEIEAAYEEGIISPDSQGNFNPDTEVSRQDAAVILANVFKITESDNDAKFSDYKNIRPDARGSVNALVEWGFMSGKTPKLFAPNEPIKTSEVEKIFNKITSKIVTPVQALPKQNAVAPRRYVKLYTPTPDATIYYTTDGSEPTTSSKIYTVEYTGHINEMLNNSQLPERTVVYKAIAVKDGMVTSPVQTFTWHLYRPVIDDFQHKLIKEKTSSSPAVYQLYNDSESVRPMAWYIEGQDKGILFDALQTRADAKNLKEYIDENIAKKPYSVIIGHSHGDHMAQAPNFADDHEIYVNERGWAPIASVLNNPEDQAKVKNIEEGDVIDVGGSKLHVYALPGHDHSDIILQDKENGLIFASDIYGCTRAGSADNVAVMGVKTDLFLSLVQQTYSNFKKDDGKITQIFTGHDESALEASHLGIYEAAVQQVIDKGENGTTPTLRGNNDAPNSRTTIIGDMWKDGTNWIAIKLPGIKGDSTEYLTSSPINYNSKDGYMKYSVLSNIEIEGGELVGKPVQWAEPRSFSWAGNTITVNNSLQNKFDPWTYDYTIEVPKSNENITIIPTTMSTNVKTIRINGKKVDYRSKTSIRVSDGSVIKIEIIAPDKVTTSTYTFTVNKK</sequence>
<dbReference type="GO" id="GO:0016787">
    <property type="term" value="F:hydrolase activity"/>
    <property type="evidence" value="ECO:0007669"/>
    <property type="project" value="UniProtKB-KW"/>
</dbReference>
<reference evidence="4 5" key="1">
    <citation type="journal article" date="2019" name="Indoor Air">
        <title>Impacts of indoor surface finishes on bacterial viability.</title>
        <authorList>
            <person name="Hu J."/>
            <person name="Maamar S.B."/>
            <person name="Glawe A.J."/>
            <person name="Gottel N."/>
            <person name="Gilbert J.A."/>
            <person name="Hartmann E.M."/>
        </authorList>
    </citation>
    <scope>NUCLEOTIDE SEQUENCE [LARGE SCALE GENOMIC DNA]</scope>
    <source>
        <strain evidence="4 5">AF060A6</strain>
    </source>
</reference>
<evidence type="ECO:0000259" key="3">
    <source>
        <dbReference type="PROSITE" id="PS51272"/>
    </source>
</evidence>
<dbReference type="SMART" id="SM00849">
    <property type="entry name" value="Lactamase_B"/>
    <property type="match status" value="1"/>
</dbReference>
<dbReference type="EMBL" id="SLUB01000105">
    <property type="protein sequence ID" value="THE09115.1"/>
    <property type="molecule type" value="Genomic_DNA"/>
</dbReference>
<dbReference type="Pfam" id="PF00753">
    <property type="entry name" value="Lactamase_B"/>
    <property type="match status" value="1"/>
</dbReference>
<dbReference type="Gene3D" id="3.60.15.10">
    <property type="entry name" value="Ribonuclease Z/Hydroxyacylglutathione hydrolase-like"/>
    <property type="match status" value="1"/>
</dbReference>
<dbReference type="Pfam" id="PF12733">
    <property type="entry name" value="Cadherin-like"/>
    <property type="match status" value="1"/>
</dbReference>
<dbReference type="InterPro" id="IPR059177">
    <property type="entry name" value="GH29D-like_dom"/>
</dbReference>
<gene>
    <name evidence="4" type="ORF">E1I69_23670</name>
</gene>
<evidence type="ECO:0000313" key="5">
    <source>
        <dbReference type="Proteomes" id="UP000306477"/>
    </source>
</evidence>